<sequence length="153" mass="16790">MSQEFIKSLKVALSLDAIDFAKELFSSPSGFFIQIGADQFAKIKGGHDLINSDINALVKKPDVEYSLNADEFIRVKDVAAGMGCGVNKVGKLNLIGDDEKNFENAVHDRGYQVFEVRTPNGVDVSKMLAACVVHSRKQEQSNAMNQKHGVSMR</sequence>
<organism evidence="1 2">
    <name type="scientific">Vibrio parahaemolyticus</name>
    <dbReference type="NCBI Taxonomy" id="670"/>
    <lineage>
        <taxon>Bacteria</taxon>
        <taxon>Pseudomonadati</taxon>
        <taxon>Pseudomonadota</taxon>
        <taxon>Gammaproteobacteria</taxon>
        <taxon>Vibrionales</taxon>
        <taxon>Vibrionaceae</taxon>
        <taxon>Vibrio</taxon>
    </lineage>
</organism>
<proteinExistence type="predicted"/>
<dbReference type="EMBL" id="JAUHGG010000003">
    <property type="protein sequence ID" value="MDS1820864.1"/>
    <property type="molecule type" value="Genomic_DNA"/>
</dbReference>
<gene>
    <name evidence="1" type="ORF">QX249_09370</name>
</gene>
<dbReference type="Proteomes" id="UP001253193">
    <property type="component" value="Unassembled WGS sequence"/>
</dbReference>
<protein>
    <submittedName>
        <fullName evidence="1">Uncharacterized protein</fullName>
    </submittedName>
</protein>
<comment type="caution">
    <text evidence="1">The sequence shown here is derived from an EMBL/GenBank/DDBJ whole genome shotgun (WGS) entry which is preliminary data.</text>
</comment>
<reference evidence="1" key="1">
    <citation type="submission" date="2023-06" db="EMBL/GenBank/DDBJ databases">
        <title>Genomic Diversity of Vibrio spp. and Metagenomic Analysis of Pathogens in Florida Gulf Coastal Waters Following Hurricane Ian.</title>
        <authorList>
            <person name="Brumfield K.D."/>
        </authorList>
    </citation>
    <scope>NUCLEOTIDE SEQUENCE</scope>
    <source>
        <strain evidence="1">WBS2B-138</strain>
    </source>
</reference>
<dbReference type="RefSeq" id="WP_311019644.1">
    <property type="nucleotide sequence ID" value="NZ_JAUHGG010000003.1"/>
</dbReference>
<evidence type="ECO:0000313" key="1">
    <source>
        <dbReference type="EMBL" id="MDS1820864.1"/>
    </source>
</evidence>
<dbReference type="AlphaFoldDB" id="A0AAW8PZM1"/>
<name>A0AAW8PZM1_VIBPH</name>
<accession>A0AAW8PZM1</accession>
<evidence type="ECO:0000313" key="2">
    <source>
        <dbReference type="Proteomes" id="UP001253193"/>
    </source>
</evidence>